<feature type="compositionally biased region" description="Polar residues" evidence="1">
    <location>
        <begin position="723"/>
        <end position="732"/>
    </location>
</feature>
<dbReference type="SUPFAM" id="SSF48452">
    <property type="entry name" value="TPR-like"/>
    <property type="match status" value="2"/>
</dbReference>
<organism evidence="3 4">
    <name type="scientific">Ceratopteris richardii</name>
    <name type="common">Triangle waterfern</name>
    <dbReference type="NCBI Taxonomy" id="49495"/>
    <lineage>
        <taxon>Eukaryota</taxon>
        <taxon>Viridiplantae</taxon>
        <taxon>Streptophyta</taxon>
        <taxon>Embryophyta</taxon>
        <taxon>Tracheophyta</taxon>
        <taxon>Polypodiopsida</taxon>
        <taxon>Polypodiidae</taxon>
        <taxon>Polypodiales</taxon>
        <taxon>Pteridineae</taxon>
        <taxon>Pteridaceae</taxon>
        <taxon>Parkerioideae</taxon>
        <taxon>Ceratopteris</taxon>
    </lineage>
</organism>
<keyword evidence="4" id="KW-1185">Reference proteome</keyword>
<feature type="compositionally biased region" description="Polar residues" evidence="1">
    <location>
        <begin position="1624"/>
        <end position="1637"/>
    </location>
</feature>
<dbReference type="Gene3D" id="1.25.40.10">
    <property type="entry name" value="Tetratricopeptide repeat domain"/>
    <property type="match status" value="2"/>
</dbReference>
<proteinExistence type="predicted"/>
<dbReference type="Gene3D" id="1.10.287.110">
    <property type="entry name" value="DnaJ domain"/>
    <property type="match status" value="1"/>
</dbReference>
<feature type="region of interest" description="Disordered" evidence="1">
    <location>
        <begin position="679"/>
        <end position="773"/>
    </location>
</feature>
<gene>
    <name evidence="3" type="ORF">KP509_31G035700</name>
</gene>
<dbReference type="InterPro" id="IPR018253">
    <property type="entry name" value="DnaJ_domain_CS"/>
</dbReference>
<evidence type="ECO:0000313" key="3">
    <source>
        <dbReference type="EMBL" id="KAH7288657.1"/>
    </source>
</evidence>
<evidence type="ECO:0000313" key="4">
    <source>
        <dbReference type="Proteomes" id="UP000825935"/>
    </source>
</evidence>
<reference evidence="3" key="1">
    <citation type="submission" date="2021-08" db="EMBL/GenBank/DDBJ databases">
        <title>WGS assembly of Ceratopteris richardii.</title>
        <authorList>
            <person name="Marchant D.B."/>
            <person name="Chen G."/>
            <person name="Jenkins J."/>
            <person name="Shu S."/>
            <person name="Leebens-Mack J."/>
            <person name="Grimwood J."/>
            <person name="Schmutz J."/>
            <person name="Soltis P."/>
            <person name="Soltis D."/>
            <person name="Chen Z.-H."/>
        </authorList>
    </citation>
    <scope>NUCLEOTIDE SEQUENCE</scope>
    <source>
        <strain evidence="3">Whitten #5841</strain>
        <tissue evidence="3">Leaf</tissue>
    </source>
</reference>
<feature type="compositionally biased region" description="Polar residues" evidence="1">
    <location>
        <begin position="839"/>
        <end position="849"/>
    </location>
</feature>
<dbReference type="InterPro" id="IPR011990">
    <property type="entry name" value="TPR-like_helical_dom_sf"/>
</dbReference>
<feature type="compositionally biased region" description="Low complexity" evidence="1">
    <location>
        <begin position="690"/>
        <end position="706"/>
    </location>
</feature>
<sequence length="1644" mass="182627">MSLLLGIRGSDKKNEGQTFRENIEKQPGYFFSSKSSDWVSPSMQPFWGGLPLTDDTPTSSFSEASTFMQSPYFAFRSGLGMAEEGQQEYFRAMENDVSTKDDKKENSNLFRREGDEHNQMNPGHEENTGRTAEPSISMFSFNYTSEPVVFGSDQGNTFRFTAKDSSQEFLNGGKQILDGGKRQMEMKLNGKHINEKSWKYSASGEISTSGIVEKLGKNLEAKLALHSSPLPASSTVQQKSTLGGNFLESEDESISCSGASHASPNMNDSKQMASEKKTPEVFVFGASSPGDTSSKTSTFQWKVLQGSFPLSSSRSRASRLKRHSNLSKGKGLTPVDNIHVQKFTPSWSTDVSPCVNPGLDSVPESSQIDEAGCPETGLWPDDDDDDDVDGSVDLETGEFVQTECISEENPEVHLQNDESLGDQKGPFYTVNVSHNPSEWQDPVSFFQEQLGSHSSPPPKTFVSTCQNLGSRFSSWWPFQTKVDGSNREAWCSMPTKEEYIAAHIIDDQDTDSGRPDLNNVTCTAASVEVPDTIHGQRTSKFSFSAESLDKDSTENDDIVDLKQKLSDNDSKETFVFCACEQHRVCTEGELASRKCMANKNSQLDEKGFVPSSTLLGTFAAVSTSASFPFRTAFHEGSANMEKTPFSQSTVFSTSQCMKNIVQSVDVSKDACSSLFTDPKNAYPTGEFSGPRSPDSSASEGSPSRSEPWPENEKPFEQPPSFEFQGSNKSGTRLSRGKKKPQKSSTARRLGRSKNRAPKAGQATSLNNTATPMDFSPILTETALGSGTTNLEQSYFEFNAVKQEEEFLGQSSTKQNDQEFNFYANVPYFESDQGFMDFQTGKQLSEGSNDWSDHDFSSKRNESWKRREVGEGSSEKRGFSKYLERGDTFLSHDHVLKREDSRYESTFNSGPSCSYMDSPVTCGIYPWRSQRVSTETFEILTPEPSTVPVTESAGLPNQDSQSLRQVESDLLVSTAPVANSSLFVTSRISASPSDQKHSYTKCSEKSSSSNLQYCHHAFSGTSEAAVAVKSATAEEVCEGWRLRGNQAYANGDFPRAEEYYSRGASSVSPDETSQSCIRASMLCYSNRAATRMAVGRMREALADCKRAMVVDPGFLRVRLRAASCHLALGESKAAADMFEDCMKYAKESVKPDSKILTEALEGVKKCQQVDEYSERARKLLEKQTLTDATSSLRLINEALAISSVSESLNELKAHALLSNRRYEECIRFCEASLPAAERNHWSTVPEKHNDLKEACQNNEKVHLQLWRWRLSAKALFYLGRLEDAVDLLKKHEDILSADTVDNFTKSTSLAPMLANIRDLLQQKAVGNEAFQLGNHAEAIEHYTAALACNGDSRPFNAVCFCNRAAASQALGHVADAIADCSRAIVLDAKYPKALSRRATLHEVIRDYGQACNDLRRLVALLEDYEAEGKNSHVAKAASSNMNIQDLKQAKERLQKGEEEMRKGHPVDHYMVLGLNSTCSPAEIKKAYRKAALKHHPDKAGQFLARGENADDSLWKEVGDEVCKDSERLFKLIAEAYAILSDPSKRLRYDMEEENRKLRGKENSDDAPVVTSEGYRSKYERSGRRQRDQWDGWQRYAPQHQRWQNGPDAAQPDTYGHRSTYGVDPQKTQKGTTWNSWSKDFSWDKS</sequence>
<dbReference type="Proteomes" id="UP000825935">
    <property type="component" value="Chromosome 31"/>
</dbReference>
<dbReference type="InterPro" id="IPR019734">
    <property type="entry name" value="TPR_rpt"/>
</dbReference>
<feature type="compositionally biased region" description="Polar residues" evidence="1">
    <location>
        <begin position="761"/>
        <end position="770"/>
    </location>
</feature>
<feature type="region of interest" description="Disordered" evidence="1">
    <location>
        <begin position="1554"/>
        <end position="1644"/>
    </location>
</feature>
<feature type="compositionally biased region" description="Basic and acidic residues" evidence="1">
    <location>
        <begin position="850"/>
        <end position="870"/>
    </location>
</feature>
<dbReference type="Pfam" id="PF00226">
    <property type="entry name" value="DnaJ"/>
    <property type="match status" value="1"/>
</dbReference>
<dbReference type="PROSITE" id="PS50076">
    <property type="entry name" value="DNAJ_2"/>
    <property type="match status" value="1"/>
</dbReference>
<dbReference type="PANTHER" id="PTHR45181">
    <property type="entry name" value="HEAT SHOCK PROTEIN DNAJ WITH TETRATRICOPEPTIDE REPEAT-CONTAINING PROTEIN"/>
    <property type="match status" value="1"/>
</dbReference>
<dbReference type="PRINTS" id="PR00625">
    <property type="entry name" value="JDOMAIN"/>
</dbReference>
<feature type="domain" description="J" evidence="2">
    <location>
        <begin position="1466"/>
        <end position="1551"/>
    </location>
</feature>
<feature type="compositionally biased region" description="Basic and acidic residues" evidence="1">
    <location>
        <begin position="1573"/>
        <end position="1588"/>
    </location>
</feature>
<comment type="caution">
    <text evidence="3">The sequence shown here is derived from an EMBL/GenBank/DDBJ whole genome shotgun (WGS) entry which is preliminary data.</text>
</comment>
<evidence type="ECO:0000256" key="1">
    <source>
        <dbReference type="SAM" id="MobiDB-lite"/>
    </source>
</evidence>
<dbReference type="SMART" id="SM00271">
    <property type="entry name" value="DnaJ"/>
    <property type="match status" value="1"/>
</dbReference>
<accession>A0A8T2QXR5</accession>
<feature type="compositionally biased region" description="Basic and acidic residues" evidence="1">
    <location>
        <begin position="96"/>
        <end position="128"/>
    </location>
</feature>
<feature type="region of interest" description="Disordered" evidence="1">
    <location>
        <begin position="839"/>
        <end position="870"/>
    </location>
</feature>
<name>A0A8T2QXR5_CERRI</name>
<dbReference type="SMART" id="SM00028">
    <property type="entry name" value="TPR"/>
    <property type="match status" value="8"/>
</dbReference>
<dbReference type="PROSITE" id="PS00636">
    <property type="entry name" value="DNAJ_1"/>
    <property type="match status" value="1"/>
</dbReference>
<evidence type="ECO:0000259" key="2">
    <source>
        <dbReference type="PROSITE" id="PS50076"/>
    </source>
</evidence>
<dbReference type="InterPro" id="IPR001623">
    <property type="entry name" value="DnaJ_domain"/>
</dbReference>
<dbReference type="PANTHER" id="PTHR45181:SF4">
    <property type="entry name" value="HEAT SHOCK PROTEIN DNAJ WITH TETRATRICOPEPTIDE REPEAT-CONTAINING PROTEIN"/>
    <property type="match status" value="1"/>
</dbReference>
<dbReference type="InterPro" id="IPR036869">
    <property type="entry name" value="J_dom_sf"/>
</dbReference>
<dbReference type="OrthoDB" id="10250354at2759"/>
<feature type="region of interest" description="Disordered" evidence="1">
    <location>
        <begin position="96"/>
        <end position="131"/>
    </location>
</feature>
<dbReference type="EMBL" id="CM035436">
    <property type="protein sequence ID" value="KAH7288657.1"/>
    <property type="molecule type" value="Genomic_DNA"/>
</dbReference>
<dbReference type="SUPFAM" id="SSF46565">
    <property type="entry name" value="Chaperone J-domain"/>
    <property type="match status" value="1"/>
</dbReference>
<dbReference type="CDD" id="cd06257">
    <property type="entry name" value="DnaJ"/>
    <property type="match status" value="1"/>
</dbReference>
<protein>
    <recommendedName>
        <fullName evidence="2">J domain-containing protein</fullName>
    </recommendedName>
</protein>